<gene>
    <name evidence="3" type="ORF">NS506_01786</name>
</gene>
<sequence length="516" mass="55537">MTASARPSDPVTRRLLVERVRADCDRLAGATVREAVDSIPDYTEIGTGDVLPATRDLFDRLLAALSNSREPGPADLSTFTAYGELRAQQHISLESVMRAWRMAQRHLLDEFSLAAPTVGADDHLLLGLTLDTLDLFDTAIVMLSAGHRGVELRRTGRDGQQRADFTRAALTGTLHLTELHQRAEHYGLDPKQGYRTFRTRPTASVSAAELETLLGPTALVTVIDGDLAGIRHGRPDLDAAVPIAFGPAVPLAQLADSFRLATRALATALALGHNDVQDFDDLGLLPGVITDPGLGTALARRYLTPLGHGEAANVLIDTVEIYLDSGLRIDTTAQRLFVHPNTVRYRIGRFEDLTACDLHRARRRISASGNGTAVDHATARPMVQAFVDAASSGRTEQLVALLTDDATGVSDGAGLAGQLIRYLFPEQIARAFRAGLKPTPAKRRLAGGSPAIHAGVVNGCPAMLATLDNRVLGVVILALRDDRIASVHGIANAARLARLTEQWQLQEHDSPLIESW</sequence>
<evidence type="ECO:0008006" key="5">
    <source>
        <dbReference type="Google" id="ProtNLM"/>
    </source>
</evidence>
<dbReference type="Pfam" id="PF14361">
    <property type="entry name" value="RsbRD_N"/>
    <property type="match status" value="1"/>
</dbReference>
<dbReference type="InterPro" id="IPR032710">
    <property type="entry name" value="NTF2-like_dom_sf"/>
</dbReference>
<dbReference type="Gene3D" id="1.10.10.2840">
    <property type="entry name" value="PucR C-terminal helix-turn-helix domain"/>
    <property type="match status" value="1"/>
</dbReference>
<dbReference type="InterPro" id="IPR025736">
    <property type="entry name" value="PucR_C-HTH_dom"/>
</dbReference>
<accession>A0ABC8AP80</accession>
<dbReference type="SUPFAM" id="SSF54427">
    <property type="entry name" value="NTF2-like"/>
    <property type="match status" value="1"/>
</dbReference>
<dbReference type="PANTHER" id="PTHR33744">
    <property type="entry name" value="CARBOHYDRATE DIACID REGULATOR"/>
    <property type="match status" value="1"/>
</dbReference>
<reference evidence="3 4" key="1">
    <citation type="submission" date="2016-10" db="EMBL/GenBank/DDBJ databases">
        <title>Genome sequence of Nocardia seriolae strain EM150506, isolated from Anguila japonica.</title>
        <authorList>
            <person name="Han H.-J."/>
        </authorList>
    </citation>
    <scope>NUCLEOTIDE SEQUENCE [LARGE SCALE GENOMIC DNA]</scope>
    <source>
        <strain evidence="3 4">EM150506</strain>
    </source>
</reference>
<dbReference type="EMBL" id="CP017839">
    <property type="protein sequence ID" value="APA95854.1"/>
    <property type="molecule type" value="Genomic_DNA"/>
</dbReference>
<dbReference type="PANTHER" id="PTHR33744:SF7">
    <property type="entry name" value="PUCR FAMILY TRANSCRIPTIONAL REGULATOR"/>
    <property type="match status" value="1"/>
</dbReference>
<evidence type="ECO:0000259" key="1">
    <source>
        <dbReference type="Pfam" id="PF13556"/>
    </source>
</evidence>
<dbReference type="RefSeq" id="WP_103557205.1">
    <property type="nucleotide sequence ID" value="NZ_CP017839.1"/>
</dbReference>
<dbReference type="Pfam" id="PF13556">
    <property type="entry name" value="HTH_30"/>
    <property type="match status" value="1"/>
</dbReference>
<dbReference type="AlphaFoldDB" id="A0ABC8AP80"/>
<evidence type="ECO:0000259" key="2">
    <source>
        <dbReference type="Pfam" id="PF14361"/>
    </source>
</evidence>
<proteinExistence type="predicted"/>
<feature type="domain" description="PucR C-terminal helix-turn-helix" evidence="1">
    <location>
        <begin position="315"/>
        <end position="366"/>
    </location>
</feature>
<dbReference type="Proteomes" id="UP000180166">
    <property type="component" value="Chromosome"/>
</dbReference>
<evidence type="ECO:0000313" key="4">
    <source>
        <dbReference type="Proteomes" id="UP000180166"/>
    </source>
</evidence>
<dbReference type="InterPro" id="IPR025751">
    <property type="entry name" value="RsbRD_N_dom"/>
</dbReference>
<protein>
    <recommendedName>
        <fullName evidence="5">PucR C-terminal helix-turn-helix domain-containing protein</fullName>
    </recommendedName>
</protein>
<dbReference type="InterPro" id="IPR042070">
    <property type="entry name" value="PucR_C-HTH_sf"/>
</dbReference>
<feature type="domain" description="RsbT co-antagonist protein RsbRD N-terminal" evidence="2">
    <location>
        <begin position="25"/>
        <end position="162"/>
    </location>
</feature>
<organism evidence="3 4">
    <name type="scientific">Nocardia seriolae</name>
    <dbReference type="NCBI Taxonomy" id="37332"/>
    <lineage>
        <taxon>Bacteria</taxon>
        <taxon>Bacillati</taxon>
        <taxon>Actinomycetota</taxon>
        <taxon>Actinomycetes</taxon>
        <taxon>Mycobacteriales</taxon>
        <taxon>Nocardiaceae</taxon>
        <taxon>Nocardia</taxon>
    </lineage>
</organism>
<dbReference type="KEGG" id="nsr:NS506_01786"/>
<evidence type="ECO:0000313" key="3">
    <source>
        <dbReference type="EMBL" id="APA95854.1"/>
    </source>
</evidence>
<dbReference type="InterPro" id="IPR051448">
    <property type="entry name" value="CdaR-like_regulators"/>
</dbReference>
<name>A0ABC8AP80_9NOCA</name>